<dbReference type="Pfam" id="PF24042">
    <property type="entry name" value="DUF7351"/>
    <property type="match status" value="1"/>
</dbReference>
<proteinExistence type="predicted"/>
<dbReference type="AlphaFoldDB" id="A0ABD6CGT9"/>
<protein>
    <recommendedName>
        <fullName evidence="1">DUF7351 domain-containing protein</fullName>
    </recommendedName>
</protein>
<evidence type="ECO:0000313" key="2">
    <source>
        <dbReference type="EMBL" id="MFD1589430.1"/>
    </source>
</evidence>
<dbReference type="Proteomes" id="UP001597119">
    <property type="component" value="Unassembled WGS sequence"/>
</dbReference>
<dbReference type="InterPro" id="IPR055775">
    <property type="entry name" value="DUF7351"/>
</dbReference>
<name>A0ABD6CGT9_9EURY</name>
<evidence type="ECO:0000313" key="3">
    <source>
        <dbReference type="Proteomes" id="UP001597119"/>
    </source>
</evidence>
<keyword evidence="3" id="KW-1185">Reference proteome</keyword>
<evidence type="ECO:0000259" key="1">
    <source>
        <dbReference type="Pfam" id="PF24042"/>
    </source>
</evidence>
<reference evidence="2 3" key="1">
    <citation type="journal article" date="2019" name="Int. J. Syst. Evol. Microbiol.">
        <title>The Global Catalogue of Microorganisms (GCM) 10K type strain sequencing project: providing services to taxonomists for standard genome sequencing and annotation.</title>
        <authorList>
            <consortium name="The Broad Institute Genomics Platform"/>
            <consortium name="The Broad Institute Genome Sequencing Center for Infectious Disease"/>
            <person name="Wu L."/>
            <person name="Ma J."/>
        </authorList>
    </citation>
    <scope>NUCLEOTIDE SEQUENCE [LARGE SCALE GENOMIC DNA]</scope>
    <source>
        <strain evidence="2 3">CGMCC 1.12125</strain>
    </source>
</reference>
<accession>A0ABD6CGT9</accession>
<comment type="caution">
    <text evidence="2">The sequence shown here is derived from an EMBL/GenBank/DDBJ whole genome shotgun (WGS) entry which is preliminary data.</text>
</comment>
<feature type="domain" description="DUF7351" evidence="1">
    <location>
        <begin position="29"/>
        <end position="176"/>
    </location>
</feature>
<gene>
    <name evidence="2" type="ORF">ACFR9U_20840</name>
</gene>
<sequence>MRTDPWSRDRRAILGTAAVGHSGATRSSEKRITTDLFPRSASQGRSPQEIVDSFGYSIWTKYLFVRGSVCPECYGTVDVTKRGGQPFVVSVNQCRECRFTVHVPVDVIVAFHPVVIEAFWQHGVSLLDVPLWRHFEYTTGDSWEATVESTDPFATHVTITLDDATLRLAVADDLSVTQVGERA</sequence>
<dbReference type="RefSeq" id="WP_247381115.1">
    <property type="nucleotide sequence ID" value="NZ_JALLGV010000009.1"/>
</dbReference>
<organism evidence="2 3">
    <name type="scientific">Halorientalis brevis</name>
    <dbReference type="NCBI Taxonomy" id="1126241"/>
    <lineage>
        <taxon>Archaea</taxon>
        <taxon>Methanobacteriati</taxon>
        <taxon>Methanobacteriota</taxon>
        <taxon>Stenosarchaea group</taxon>
        <taxon>Halobacteria</taxon>
        <taxon>Halobacteriales</taxon>
        <taxon>Haloarculaceae</taxon>
        <taxon>Halorientalis</taxon>
    </lineage>
</organism>
<dbReference type="EMBL" id="JBHUDJ010000015">
    <property type="protein sequence ID" value="MFD1589430.1"/>
    <property type="molecule type" value="Genomic_DNA"/>
</dbReference>